<accession>A0A839E0H4</accession>
<evidence type="ECO:0000313" key="5">
    <source>
        <dbReference type="Proteomes" id="UP000569329"/>
    </source>
</evidence>
<dbReference type="RefSeq" id="WP_182545630.1">
    <property type="nucleotide sequence ID" value="NZ_JACGWZ010000005.1"/>
</dbReference>
<dbReference type="AlphaFoldDB" id="A0A839E0H4"/>
<dbReference type="EMBL" id="JACGWZ010000005">
    <property type="protein sequence ID" value="MBA8826419.1"/>
    <property type="molecule type" value="Genomic_DNA"/>
</dbReference>
<protein>
    <submittedName>
        <fullName evidence="4">Ribosomal protein S18 acetylase RimI-like enzyme</fullName>
    </submittedName>
</protein>
<organism evidence="4 5">
    <name type="scientific">Halosaccharopolyspora lacisalsi</name>
    <dbReference type="NCBI Taxonomy" id="1000566"/>
    <lineage>
        <taxon>Bacteria</taxon>
        <taxon>Bacillati</taxon>
        <taxon>Actinomycetota</taxon>
        <taxon>Actinomycetes</taxon>
        <taxon>Pseudonocardiales</taxon>
        <taxon>Pseudonocardiaceae</taxon>
        <taxon>Halosaccharopolyspora</taxon>
    </lineage>
</organism>
<dbReference type="InterPro" id="IPR050832">
    <property type="entry name" value="Bact_Acetyltransf"/>
</dbReference>
<keyword evidence="4" id="KW-0689">Ribosomal protein</keyword>
<gene>
    <name evidence="4" type="ORF">FHX42_003795</name>
</gene>
<dbReference type="GO" id="GO:0005840">
    <property type="term" value="C:ribosome"/>
    <property type="evidence" value="ECO:0007669"/>
    <property type="project" value="UniProtKB-KW"/>
</dbReference>
<dbReference type="CDD" id="cd04301">
    <property type="entry name" value="NAT_SF"/>
    <property type="match status" value="1"/>
</dbReference>
<dbReference type="SUPFAM" id="SSF55729">
    <property type="entry name" value="Acyl-CoA N-acyltransferases (Nat)"/>
    <property type="match status" value="1"/>
</dbReference>
<proteinExistence type="predicted"/>
<comment type="caution">
    <text evidence="4">The sequence shown here is derived from an EMBL/GenBank/DDBJ whole genome shotgun (WGS) entry which is preliminary data.</text>
</comment>
<dbReference type="GO" id="GO:0016747">
    <property type="term" value="F:acyltransferase activity, transferring groups other than amino-acyl groups"/>
    <property type="evidence" value="ECO:0007669"/>
    <property type="project" value="InterPro"/>
</dbReference>
<dbReference type="PROSITE" id="PS51186">
    <property type="entry name" value="GNAT"/>
    <property type="match status" value="1"/>
</dbReference>
<dbReference type="Proteomes" id="UP000569329">
    <property type="component" value="Unassembled WGS sequence"/>
</dbReference>
<dbReference type="PANTHER" id="PTHR43877">
    <property type="entry name" value="AMINOALKYLPHOSPHONATE N-ACETYLTRANSFERASE-RELATED-RELATED"/>
    <property type="match status" value="1"/>
</dbReference>
<dbReference type="Gene3D" id="3.40.630.30">
    <property type="match status" value="1"/>
</dbReference>
<evidence type="ECO:0000256" key="2">
    <source>
        <dbReference type="ARBA" id="ARBA00023315"/>
    </source>
</evidence>
<evidence type="ECO:0000259" key="3">
    <source>
        <dbReference type="PROSITE" id="PS51186"/>
    </source>
</evidence>
<evidence type="ECO:0000256" key="1">
    <source>
        <dbReference type="ARBA" id="ARBA00022679"/>
    </source>
</evidence>
<feature type="domain" description="N-acetyltransferase" evidence="3">
    <location>
        <begin position="2"/>
        <end position="149"/>
    </location>
</feature>
<keyword evidence="2" id="KW-0012">Acyltransferase</keyword>
<evidence type="ECO:0000313" key="4">
    <source>
        <dbReference type="EMBL" id="MBA8826419.1"/>
    </source>
</evidence>
<keyword evidence="4" id="KW-0687">Ribonucleoprotein</keyword>
<reference evidence="4 5" key="1">
    <citation type="submission" date="2020-07" db="EMBL/GenBank/DDBJ databases">
        <title>Sequencing the genomes of 1000 actinobacteria strains.</title>
        <authorList>
            <person name="Klenk H.-P."/>
        </authorList>
    </citation>
    <scope>NUCLEOTIDE SEQUENCE [LARGE SCALE GENOMIC DNA]</scope>
    <source>
        <strain evidence="4 5">DSM 45975</strain>
    </source>
</reference>
<dbReference type="Pfam" id="PF00583">
    <property type="entry name" value="Acetyltransf_1"/>
    <property type="match status" value="1"/>
</dbReference>
<name>A0A839E0H4_9PSEU</name>
<keyword evidence="5" id="KW-1185">Reference proteome</keyword>
<dbReference type="InterPro" id="IPR016181">
    <property type="entry name" value="Acyl_CoA_acyltransferase"/>
</dbReference>
<dbReference type="InterPro" id="IPR000182">
    <property type="entry name" value="GNAT_dom"/>
</dbReference>
<sequence>MAIIRPARPSDAEELSTVEHAAYANYVDHAGVRPEPMTEDFSPLIGDERVWVAEHEGAVMGLLVLTTRPDHLLLDSIAVSPDAQGMGIGRRLLEFVEEHARAHGLGEVRLYTDEAMTSNIDYYLRRGFVETRRAVDQGRRRVFFTKHLG</sequence>
<keyword evidence="1" id="KW-0808">Transferase</keyword>